<reference evidence="3 4" key="1">
    <citation type="submission" date="2019-03" db="EMBL/GenBank/DDBJ databases">
        <title>Genomic Encyclopedia of Type Strains, Phase IV (KMG-IV): sequencing the most valuable type-strain genomes for metagenomic binning, comparative biology and taxonomic classification.</title>
        <authorList>
            <person name="Goeker M."/>
        </authorList>
    </citation>
    <scope>NUCLEOTIDE SEQUENCE [LARGE SCALE GENOMIC DNA]</scope>
    <source>
        <strain evidence="3 4">DSM 24176</strain>
    </source>
</reference>
<keyword evidence="1" id="KW-0732">Signal</keyword>
<feature type="chain" id="PRO_5039269146" evidence="1">
    <location>
        <begin position="25"/>
        <end position="102"/>
    </location>
</feature>
<gene>
    <name evidence="3" type="ORF">EDC19_0571</name>
</gene>
<keyword evidence="4" id="KW-1185">Reference proteome</keyword>
<feature type="domain" description="LysM" evidence="2">
    <location>
        <begin position="41"/>
        <end position="92"/>
    </location>
</feature>
<proteinExistence type="predicted"/>
<dbReference type="EMBL" id="SMGQ01000011">
    <property type="protein sequence ID" value="TCK98153.1"/>
    <property type="molecule type" value="Genomic_DNA"/>
</dbReference>
<comment type="caution">
    <text evidence="3">The sequence shown here is derived from an EMBL/GenBank/DDBJ whole genome shotgun (WGS) entry which is preliminary data.</text>
</comment>
<dbReference type="Proteomes" id="UP000294545">
    <property type="component" value="Unassembled WGS sequence"/>
</dbReference>
<dbReference type="CDD" id="cd00118">
    <property type="entry name" value="LysM"/>
    <property type="match status" value="1"/>
</dbReference>
<dbReference type="InterPro" id="IPR036779">
    <property type="entry name" value="LysM_dom_sf"/>
</dbReference>
<evidence type="ECO:0000256" key="1">
    <source>
        <dbReference type="SAM" id="SignalP"/>
    </source>
</evidence>
<name>A0A4R1N698_9FIRM</name>
<sequence length="102" mass="11281">MRRKLITIILILMCSIFISGNSFDTSAVGSNMSHKQPIVYVSIPLDRGDTLWDIAIDYSSGLDISIKEYIKEIQSINNLSDDKIIAGQHLIVPILASNESSN</sequence>
<dbReference type="AlphaFoldDB" id="A0A4R1N698"/>
<dbReference type="SUPFAM" id="SSF54106">
    <property type="entry name" value="LysM domain"/>
    <property type="match status" value="1"/>
</dbReference>
<feature type="signal peptide" evidence="1">
    <location>
        <begin position="1"/>
        <end position="24"/>
    </location>
</feature>
<evidence type="ECO:0000313" key="4">
    <source>
        <dbReference type="Proteomes" id="UP000294545"/>
    </source>
</evidence>
<evidence type="ECO:0000313" key="3">
    <source>
        <dbReference type="EMBL" id="TCK98153.1"/>
    </source>
</evidence>
<dbReference type="Pfam" id="PF01476">
    <property type="entry name" value="LysM"/>
    <property type="match status" value="1"/>
</dbReference>
<organism evidence="3 4">
    <name type="scientific">Natranaerovirga hydrolytica</name>
    <dbReference type="NCBI Taxonomy" id="680378"/>
    <lineage>
        <taxon>Bacteria</taxon>
        <taxon>Bacillati</taxon>
        <taxon>Bacillota</taxon>
        <taxon>Clostridia</taxon>
        <taxon>Lachnospirales</taxon>
        <taxon>Natranaerovirgaceae</taxon>
        <taxon>Natranaerovirga</taxon>
    </lineage>
</organism>
<dbReference type="Gene3D" id="3.10.350.10">
    <property type="entry name" value="LysM domain"/>
    <property type="match status" value="1"/>
</dbReference>
<dbReference type="PROSITE" id="PS51782">
    <property type="entry name" value="LYSM"/>
    <property type="match status" value="1"/>
</dbReference>
<evidence type="ECO:0000259" key="2">
    <source>
        <dbReference type="PROSITE" id="PS51782"/>
    </source>
</evidence>
<dbReference type="InterPro" id="IPR018392">
    <property type="entry name" value="LysM"/>
</dbReference>
<protein>
    <submittedName>
        <fullName evidence="3">LysM domain-containing protein</fullName>
    </submittedName>
</protein>
<dbReference type="RefSeq" id="WP_165868489.1">
    <property type="nucleotide sequence ID" value="NZ_SMGQ01000011.1"/>
</dbReference>
<accession>A0A4R1N698</accession>